<evidence type="ECO:0000256" key="12">
    <source>
        <dbReference type="SAM" id="Phobius"/>
    </source>
</evidence>
<dbReference type="PRINTS" id="PR00169">
    <property type="entry name" value="KCHANNEL"/>
</dbReference>
<evidence type="ECO:0000256" key="4">
    <source>
        <dbReference type="ARBA" id="ARBA00022692"/>
    </source>
</evidence>
<dbReference type="RefSeq" id="WP_213887433.1">
    <property type="nucleotide sequence ID" value="NZ_JAGFNU010000001.1"/>
</dbReference>
<keyword evidence="2" id="KW-0813">Transport</keyword>
<dbReference type="Proteomes" id="UP001589683">
    <property type="component" value="Unassembled WGS sequence"/>
</dbReference>
<feature type="domain" description="Ion transport" evidence="13">
    <location>
        <begin position="27"/>
        <end position="229"/>
    </location>
</feature>
<reference evidence="14 15" key="1">
    <citation type="submission" date="2024-09" db="EMBL/GenBank/DDBJ databases">
        <authorList>
            <person name="Sun Q."/>
            <person name="Mori K."/>
        </authorList>
    </citation>
    <scope>NUCLEOTIDE SEQUENCE [LARGE SCALE GENOMIC DNA]</scope>
    <source>
        <strain evidence="14 15">CECT 8726</strain>
    </source>
</reference>
<keyword evidence="6" id="KW-0851">Voltage-gated channel</keyword>
<feature type="transmembrane region" description="Helical" evidence="12">
    <location>
        <begin position="50"/>
        <end position="69"/>
    </location>
</feature>
<keyword evidence="9" id="KW-0406">Ion transport</keyword>
<sequence>MRRHAIVELLDGTHERWGNNVALALHSLIVLSAIAIALETVNGLPPIFTRLLYDFEVFILLVFVAEYVLRLTCSKHPVKYAFSFWGIIDLMSCLPAIALLQPQWQVVRTIRLIRLVRLLKLFRTSVALDRLGRALTLVKGELIVFGVLSALMLYVSAVGIYLFEHDAQPDAFSSIPQSLWWAVASFTTVGYGDLFPITTGGRIFTSFVLFIGLGIVAVPSAIITAALLETQNTVKPRKNKRNTEITKKEDPNETS</sequence>
<dbReference type="PANTHER" id="PTHR11537:SF254">
    <property type="entry name" value="POTASSIUM VOLTAGE-GATED CHANNEL PROTEIN SHAB"/>
    <property type="match status" value="1"/>
</dbReference>
<evidence type="ECO:0000313" key="14">
    <source>
        <dbReference type="EMBL" id="MFB9230679.1"/>
    </source>
</evidence>
<dbReference type="InterPro" id="IPR005821">
    <property type="entry name" value="Ion_trans_dom"/>
</dbReference>
<dbReference type="Gene3D" id="1.20.120.350">
    <property type="entry name" value="Voltage-gated potassium channels. Chain C"/>
    <property type="match status" value="1"/>
</dbReference>
<gene>
    <name evidence="14" type="ORF">ACFFUT_02620</name>
</gene>
<keyword evidence="3" id="KW-0633">Potassium transport</keyword>
<dbReference type="InterPro" id="IPR028325">
    <property type="entry name" value="VG_K_chnl"/>
</dbReference>
<evidence type="ECO:0000256" key="7">
    <source>
        <dbReference type="ARBA" id="ARBA00022958"/>
    </source>
</evidence>
<evidence type="ECO:0000313" key="15">
    <source>
        <dbReference type="Proteomes" id="UP001589683"/>
    </source>
</evidence>
<dbReference type="SUPFAM" id="SSF81324">
    <property type="entry name" value="Voltage-gated potassium channels"/>
    <property type="match status" value="1"/>
</dbReference>
<evidence type="ECO:0000256" key="10">
    <source>
        <dbReference type="ARBA" id="ARBA00023136"/>
    </source>
</evidence>
<feature type="transmembrane region" description="Helical" evidence="12">
    <location>
        <begin position="179"/>
        <end position="197"/>
    </location>
</feature>
<proteinExistence type="predicted"/>
<feature type="transmembrane region" description="Helical" evidence="12">
    <location>
        <begin position="21"/>
        <end position="38"/>
    </location>
</feature>
<evidence type="ECO:0000256" key="2">
    <source>
        <dbReference type="ARBA" id="ARBA00022448"/>
    </source>
</evidence>
<feature type="transmembrane region" description="Helical" evidence="12">
    <location>
        <begin position="203"/>
        <end position="228"/>
    </location>
</feature>
<evidence type="ECO:0000256" key="9">
    <source>
        <dbReference type="ARBA" id="ARBA00023065"/>
    </source>
</evidence>
<comment type="subcellular location">
    <subcellularLocation>
        <location evidence="1">Membrane</location>
        <topology evidence="1">Multi-pass membrane protein</topology>
    </subcellularLocation>
</comment>
<dbReference type="Gene3D" id="1.10.287.70">
    <property type="match status" value="1"/>
</dbReference>
<evidence type="ECO:0000256" key="3">
    <source>
        <dbReference type="ARBA" id="ARBA00022538"/>
    </source>
</evidence>
<comment type="caution">
    <text evidence="14">The sequence shown here is derived from an EMBL/GenBank/DDBJ whole genome shotgun (WGS) entry which is preliminary data.</text>
</comment>
<keyword evidence="10 12" id="KW-0472">Membrane</keyword>
<keyword evidence="5" id="KW-0631">Potassium channel</keyword>
<keyword evidence="15" id="KW-1185">Reference proteome</keyword>
<protein>
    <submittedName>
        <fullName evidence="14">Ion transporter</fullName>
    </submittedName>
</protein>
<dbReference type="InterPro" id="IPR027359">
    <property type="entry name" value="Volt_channel_dom_sf"/>
</dbReference>
<keyword evidence="11" id="KW-0407">Ion channel</keyword>
<evidence type="ECO:0000256" key="5">
    <source>
        <dbReference type="ARBA" id="ARBA00022826"/>
    </source>
</evidence>
<dbReference type="PANTHER" id="PTHR11537">
    <property type="entry name" value="VOLTAGE-GATED POTASSIUM CHANNEL"/>
    <property type="match status" value="1"/>
</dbReference>
<keyword evidence="4 12" id="KW-0812">Transmembrane</keyword>
<organism evidence="14 15">
    <name type="scientific">Pseudohalocynthiibacter aestuariivivens</name>
    <dbReference type="NCBI Taxonomy" id="1591409"/>
    <lineage>
        <taxon>Bacteria</taxon>
        <taxon>Pseudomonadati</taxon>
        <taxon>Pseudomonadota</taxon>
        <taxon>Alphaproteobacteria</taxon>
        <taxon>Rhodobacterales</taxon>
        <taxon>Paracoccaceae</taxon>
        <taxon>Pseudohalocynthiibacter</taxon>
    </lineage>
</organism>
<dbReference type="EMBL" id="JBHMEA010000007">
    <property type="protein sequence ID" value="MFB9230679.1"/>
    <property type="molecule type" value="Genomic_DNA"/>
</dbReference>
<evidence type="ECO:0000256" key="11">
    <source>
        <dbReference type="ARBA" id="ARBA00023303"/>
    </source>
</evidence>
<dbReference type="Pfam" id="PF00520">
    <property type="entry name" value="Ion_trans"/>
    <property type="match status" value="1"/>
</dbReference>
<evidence type="ECO:0000259" key="13">
    <source>
        <dbReference type="Pfam" id="PF00520"/>
    </source>
</evidence>
<feature type="transmembrane region" description="Helical" evidence="12">
    <location>
        <begin position="142"/>
        <end position="163"/>
    </location>
</feature>
<accession>A0ABV5JBH6</accession>
<name>A0ABV5JBH6_9RHOB</name>
<keyword evidence="7" id="KW-0630">Potassium</keyword>
<evidence type="ECO:0000256" key="8">
    <source>
        <dbReference type="ARBA" id="ARBA00022989"/>
    </source>
</evidence>
<keyword evidence="8 12" id="KW-1133">Transmembrane helix</keyword>
<evidence type="ECO:0000256" key="1">
    <source>
        <dbReference type="ARBA" id="ARBA00004141"/>
    </source>
</evidence>
<evidence type="ECO:0000256" key="6">
    <source>
        <dbReference type="ARBA" id="ARBA00022882"/>
    </source>
</evidence>